<keyword evidence="4" id="KW-1185">Reference proteome</keyword>
<dbReference type="EMBL" id="VUOC01000002">
    <property type="protein sequence ID" value="KAA2243108.1"/>
    <property type="molecule type" value="Genomic_DNA"/>
</dbReference>
<dbReference type="Proteomes" id="UP000324611">
    <property type="component" value="Unassembled WGS sequence"/>
</dbReference>
<dbReference type="AlphaFoldDB" id="A0A5B2VWX8"/>
<dbReference type="GO" id="GO:0016491">
    <property type="term" value="F:oxidoreductase activity"/>
    <property type="evidence" value="ECO:0007669"/>
    <property type="project" value="UniProtKB-KW"/>
</dbReference>
<dbReference type="Pfam" id="PF00248">
    <property type="entry name" value="Aldo_ket_red"/>
    <property type="match status" value="1"/>
</dbReference>
<reference evidence="3 4" key="2">
    <citation type="submission" date="2019-09" db="EMBL/GenBank/DDBJ databases">
        <authorList>
            <person name="Jin C."/>
        </authorList>
    </citation>
    <scope>NUCLEOTIDE SEQUENCE [LARGE SCALE GENOMIC DNA]</scope>
    <source>
        <strain evidence="3 4">BN140078</strain>
    </source>
</reference>
<reference evidence="3 4" key="1">
    <citation type="submission" date="2019-09" db="EMBL/GenBank/DDBJ databases">
        <title>Chitinophaga ginsengihumi sp. nov., isolated from soil of ginseng rhizosphere.</title>
        <authorList>
            <person name="Lee J."/>
        </authorList>
    </citation>
    <scope>NUCLEOTIDE SEQUENCE [LARGE SCALE GENOMIC DNA]</scope>
    <source>
        <strain evidence="3 4">BN140078</strain>
    </source>
</reference>
<evidence type="ECO:0000259" key="2">
    <source>
        <dbReference type="Pfam" id="PF00248"/>
    </source>
</evidence>
<sequence>MEFRQLGESNLQVSVITFGAWAIGGWMWGGAERKDAVEAIRASIDHGVTSIDTAPIYGQGLSEEIVGEALKGVPRDKVQILTKFGMRWDLTSPAGTLAFKSKDNNGKDIDIYKYAGKESVIKECEDSLKRLGTDHIDLLQIHWPDVVTPISETFEAILRLQEQGKILAAGVSNYSVEQMKEAEKTIKLASNQVPFSMVEKTIESELVPYCIANKKGILAYSPLQRGILTGKVKPGHAFNAGDTRADSKFYRPENITRINAFLDELRPMAESKGATLAQLVIRWTIERPGITVALVGARDANQAIQNAKAIEVKLSPEEIKYINDKLAKVELV</sequence>
<dbReference type="InterPro" id="IPR023210">
    <property type="entry name" value="NADP_OxRdtase_dom"/>
</dbReference>
<dbReference type="GO" id="GO:0005829">
    <property type="term" value="C:cytosol"/>
    <property type="evidence" value="ECO:0007669"/>
    <property type="project" value="TreeGrafter"/>
</dbReference>
<dbReference type="PANTHER" id="PTHR43364:SF4">
    <property type="entry name" value="NAD(P)-LINKED OXIDOREDUCTASE SUPERFAMILY PROTEIN"/>
    <property type="match status" value="1"/>
</dbReference>
<evidence type="ECO:0000313" key="3">
    <source>
        <dbReference type="EMBL" id="KAA2243108.1"/>
    </source>
</evidence>
<protein>
    <submittedName>
        <fullName evidence="3">Aldo/keto reductase</fullName>
    </submittedName>
</protein>
<feature type="domain" description="NADP-dependent oxidoreductase" evidence="2">
    <location>
        <begin position="16"/>
        <end position="325"/>
    </location>
</feature>
<organism evidence="3 4">
    <name type="scientific">Chitinophaga agrisoli</name>
    <dbReference type="NCBI Taxonomy" id="2607653"/>
    <lineage>
        <taxon>Bacteria</taxon>
        <taxon>Pseudomonadati</taxon>
        <taxon>Bacteroidota</taxon>
        <taxon>Chitinophagia</taxon>
        <taxon>Chitinophagales</taxon>
        <taxon>Chitinophagaceae</taxon>
        <taxon>Chitinophaga</taxon>
    </lineage>
</organism>
<name>A0A5B2VWX8_9BACT</name>
<proteinExistence type="predicted"/>
<dbReference type="Gene3D" id="3.20.20.100">
    <property type="entry name" value="NADP-dependent oxidoreductase domain"/>
    <property type="match status" value="1"/>
</dbReference>
<dbReference type="PANTHER" id="PTHR43364">
    <property type="entry name" value="NADH-SPECIFIC METHYLGLYOXAL REDUCTASE-RELATED"/>
    <property type="match status" value="1"/>
</dbReference>
<dbReference type="PROSITE" id="PS50890">
    <property type="entry name" value="PUA"/>
    <property type="match status" value="1"/>
</dbReference>
<evidence type="ECO:0000313" key="4">
    <source>
        <dbReference type="Proteomes" id="UP000324611"/>
    </source>
</evidence>
<dbReference type="InterPro" id="IPR036812">
    <property type="entry name" value="NAD(P)_OxRdtase_dom_sf"/>
</dbReference>
<dbReference type="RefSeq" id="WP_149837983.1">
    <property type="nucleotide sequence ID" value="NZ_VUOC01000002.1"/>
</dbReference>
<evidence type="ECO:0000256" key="1">
    <source>
        <dbReference type="ARBA" id="ARBA00023002"/>
    </source>
</evidence>
<keyword evidence="1" id="KW-0560">Oxidoreductase</keyword>
<comment type="caution">
    <text evidence="3">The sequence shown here is derived from an EMBL/GenBank/DDBJ whole genome shotgun (WGS) entry which is preliminary data.</text>
</comment>
<dbReference type="SUPFAM" id="SSF51430">
    <property type="entry name" value="NAD(P)-linked oxidoreductase"/>
    <property type="match status" value="1"/>
</dbReference>
<accession>A0A5B2VWX8</accession>
<gene>
    <name evidence="3" type="ORF">F0L74_11375</name>
</gene>
<dbReference type="InterPro" id="IPR050523">
    <property type="entry name" value="AKR_Detox_Biosynth"/>
</dbReference>